<feature type="domain" description="Retrotransposon gag" evidence="2">
    <location>
        <begin position="208"/>
        <end position="298"/>
    </location>
</feature>
<dbReference type="EMBL" id="NKXS01002604">
    <property type="protein sequence ID" value="PIN12825.1"/>
    <property type="molecule type" value="Genomic_DNA"/>
</dbReference>
<protein>
    <recommendedName>
        <fullName evidence="2">Retrotransposon gag domain-containing protein</fullName>
    </recommendedName>
</protein>
<dbReference type="OrthoDB" id="1113936at2759"/>
<evidence type="ECO:0000313" key="4">
    <source>
        <dbReference type="Proteomes" id="UP000231279"/>
    </source>
</evidence>
<dbReference type="Proteomes" id="UP000231279">
    <property type="component" value="Unassembled WGS sequence"/>
</dbReference>
<name>A0A2G9H5N3_9LAMI</name>
<dbReference type="PANTHER" id="PTHR33223:SF10">
    <property type="entry name" value="AMINOTRANSFERASE-LIKE PLANT MOBILE DOMAIN-CONTAINING PROTEIN"/>
    <property type="match status" value="1"/>
</dbReference>
<evidence type="ECO:0000259" key="2">
    <source>
        <dbReference type="Pfam" id="PF03732"/>
    </source>
</evidence>
<dbReference type="Pfam" id="PF03732">
    <property type="entry name" value="Retrotrans_gag"/>
    <property type="match status" value="1"/>
</dbReference>
<keyword evidence="4" id="KW-1185">Reference proteome</keyword>
<comment type="caution">
    <text evidence="3">The sequence shown here is derived from an EMBL/GenBank/DDBJ whole genome shotgun (WGS) entry which is preliminary data.</text>
</comment>
<sequence length="387" mass="43835">MAKREYQIFSNGKESQAVPESVSGSPEPFQLEAPDPTLVQVNMAQLTELVAATVHAALEGSGVLPHDPVPNQDGCRKPPQASQDGEHVHPIGHLRQGVHVEERVQKSYLSVEPGRNLQGAGFKHVLNTEVRGIRKEMEELRRAVRRDVETVPEGVAFDKAILAEPIPANFRAPGIPEYTSLSDPTKHLLKFQTVAVLYQYNDRVKCKAFISTLGESAQTWLSQLPSGSIHSFAQLCKLFLHQYATSKHFKKTSFSLFSLEQEKRETLREYIRRFTEAALEVSTIHKEVLANAFIKGLQDRPFFSSLVKKPVEDFDELLVWAEKYVNLKEAKKIKRVELIDKRKELGSWSQHGKIVLVIPRGAHNLMDKDGKVLERSWNVQHLKKYYT</sequence>
<evidence type="ECO:0000313" key="3">
    <source>
        <dbReference type="EMBL" id="PIN12825.1"/>
    </source>
</evidence>
<dbReference type="AlphaFoldDB" id="A0A2G9H5N3"/>
<organism evidence="3 4">
    <name type="scientific">Handroanthus impetiginosus</name>
    <dbReference type="NCBI Taxonomy" id="429701"/>
    <lineage>
        <taxon>Eukaryota</taxon>
        <taxon>Viridiplantae</taxon>
        <taxon>Streptophyta</taxon>
        <taxon>Embryophyta</taxon>
        <taxon>Tracheophyta</taxon>
        <taxon>Spermatophyta</taxon>
        <taxon>Magnoliopsida</taxon>
        <taxon>eudicotyledons</taxon>
        <taxon>Gunneridae</taxon>
        <taxon>Pentapetalae</taxon>
        <taxon>asterids</taxon>
        <taxon>lamiids</taxon>
        <taxon>Lamiales</taxon>
        <taxon>Bignoniaceae</taxon>
        <taxon>Crescentiina</taxon>
        <taxon>Tabebuia alliance</taxon>
        <taxon>Handroanthus</taxon>
    </lineage>
</organism>
<dbReference type="PANTHER" id="PTHR33223">
    <property type="entry name" value="CCHC-TYPE DOMAIN-CONTAINING PROTEIN"/>
    <property type="match status" value="1"/>
</dbReference>
<dbReference type="InterPro" id="IPR005162">
    <property type="entry name" value="Retrotrans_gag_dom"/>
</dbReference>
<accession>A0A2G9H5N3</accession>
<dbReference type="STRING" id="429701.A0A2G9H5N3"/>
<proteinExistence type="predicted"/>
<feature type="region of interest" description="Disordered" evidence="1">
    <location>
        <begin position="1"/>
        <end position="27"/>
    </location>
</feature>
<reference evidence="4" key="1">
    <citation type="journal article" date="2018" name="Gigascience">
        <title>Genome assembly of the Pink Ipe (Handroanthus impetiginosus, Bignoniaceae), a highly valued, ecologically keystone Neotropical timber forest tree.</title>
        <authorList>
            <person name="Silva-Junior O.B."/>
            <person name="Grattapaglia D."/>
            <person name="Novaes E."/>
            <person name="Collevatti R.G."/>
        </authorList>
    </citation>
    <scope>NUCLEOTIDE SEQUENCE [LARGE SCALE GENOMIC DNA]</scope>
    <source>
        <strain evidence="4">cv. UFG-1</strain>
    </source>
</reference>
<evidence type="ECO:0000256" key="1">
    <source>
        <dbReference type="SAM" id="MobiDB-lite"/>
    </source>
</evidence>
<gene>
    <name evidence="3" type="ORF">CDL12_14553</name>
</gene>